<feature type="domain" description="Molybdopterin cofactor biosynthesis C (MoaC)" evidence="7">
    <location>
        <begin position="31"/>
        <end position="164"/>
    </location>
</feature>
<keyword evidence="5" id="KW-0456">Lyase</keyword>
<dbReference type="Gene3D" id="3.30.70.640">
    <property type="entry name" value="Molybdopterin cofactor biosynthesis C (MoaC) domain"/>
    <property type="match status" value="1"/>
</dbReference>
<dbReference type="EC" id="4.6.1.17" evidence="3"/>
<feature type="compositionally biased region" description="Acidic residues" evidence="6">
    <location>
        <begin position="212"/>
        <end position="226"/>
    </location>
</feature>
<dbReference type="UniPathway" id="UPA00344"/>
<dbReference type="InterPro" id="IPR050105">
    <property type="entry name" value="MoCo_biosynth_MoaA/MoaC"/>
</dbReference>
<dbReference type="CDD" id="cd01420">
    <property type="entry name" value="MoaC_PE"/>
    <property type="match status" value="1"/>
</dbReference>
<dbReference type="InterPro" id="IPR036522">
    <property type="entry name" value="MoaC_sf"/>
</dbReference>
<dbReference type="HAMAP" id="MF_01224_B">
    <property type="entry name" value="MoaC_B"/>
    <property type="match status" value="1"/>
</dbReference>
<accession>A0A6J7KEU7</accession>
<comment type="catalytic activity">
    <reaction evidence="1">
        <text>(8S)-3',8-cyclo-7,8-dihydroguanosine 5'-triphosphate = cyclic pyranopterin phosphate + diphosphate</text>
        <dbReference type="Rhea" id="RHEA:49580"/>
        <dbReference type="ChEBI" id="CHEBI:33019"/>
        <dbReference type="ChEBI" id="CHEBI:59648"/>
        <dbReference type="ChEBI" id="CHEBI:131766"/>
        <dbReference type="EC" id="4.6.1.17"/>
    </reaction>
</comment>
<evidence type="ECO:0000256" key="4">
    <source>
        <dbReference type="ARBA" id="ARBA00023150"/>
    </source>
</evidence>
<evidence type="ECO:0000256" key="5">
    <source>
        <dbReference type="ARBA" id="ARBA00023239"/>
    </source>
</evidence>
<feature type="compositionally biased region" description="Gly residues" evidence="6">
    <location>
        <begin position="190"/>
        <end position="204"/>
    </location>
</feature>
<evidence type="ECO:0000256" key="2">
    <source>
        <dbReference type="ARBA" id="ARBA00005046"/>
    </source>
</evidence>
<evidence type="ECO:0000313" key="8">
    <source>
        <dbReference type="EMBL" id="CAB4324192.1"/>
    </source>
</evidence>
<dbReference type="Pfam" id="PF01967">
    <property type="entry name" value="MoaC"/>
    <property type="match status" value="1"/>
</dbReference>
<dbReference type="AlphaFoldDB" id="A0A6J7KEU7"/>
<proteinExistence type="inferred from homology"/>
<dbReference type="EMBL" id="CAEMXZ010000113">
    <property type="protein sequence ID" value="CAB4324192.1"/>
    <property type="molecule type" value="Genomic_DNA"/>
</dbReference>
<name>A0A6J7KEU7_9ZZZZ</name>
<dbReference type="GO" id="GO:0061799">
    <property type="term" value="F:cyclic pyranopterin monophosphate synthase activity"/>
    <property type="evidence" value="ECO:0007669"/>
    <property type="project" value="UniProtKB-EC"/>
</dbReference>
<evidence type="ECO:0000259" key="7">
    <source>
        <dbReference type="Pfam" id="PF01967"/>
    </source>
</evidence>
<evidence type="ECO:0000256" key="3">
    <source>
        <dbReference type="ARBA" id="ARBA00012575"/>
    </source>
</evidence>
<dbReference type="GO" id="GO:0006777">
    <property type="term" value="P:Mo-molybdopterin cofactor biosynthetic process"/>
    <property type="evidence" value="ECO:0007669"/>
    <property type="project" value="UniProtKB-KW"/>
</dbReference>
<protein>
    <recommendedName>
        <fullName evidence="3">cyclic pyranopterin monophosphate synthase</fullName>
        <ecNumber evidence="3">4.6.1.17</ecNumber>
    </recommendedName>
</protein>
<dbReference type="PANTHER" id="PTHR22960:SF29">
    <property type="entry name" value="CYCLIC PYRANOPTERIN MONOPHOSPHATE SYNTHASE"/>
    <property type="match status" value="1"/>
</dbReference>
<dbReference type="NCBIfam" id="NF006870">
    <property type="entry name" value="PRK09364.1"/>
    <property type="match status" value="1"/>
</dbReference>
<gene>
    <name evidence="8" type="ORF">UFOPK1392_01956</name>
    <name evidence="9" type="ORF">UFOPK3733_02088</name>
</gene>
<dbReference type="SUPFAM" id="SSF55040">
    <property type="entry name" value="Molybdenum cofactor biosynthesis protein C, MoaC"/>
    <property type="match status" value="1"/>
</dbReference>
<dbReference type="EMBL" id="CAFBNC010000155">
    <property type="protein sequence ID" value="CAB4954748.1"/>
    <property type="molecule type" value="Genomic_DNA"/>
</dbReference>
<dbReference type="NCBIfam" id="TIGR00581">
    <property type="entry name" value="moaC"/>
    <property type="match status" value="1"/>
</dbReference>
<dbReference type="PANTHER" id="PTHR22960">
    <property type="entry name" value="MOLYBDOPTERIN COFACTOR SYNTHESIS PROTEIN A"/>
    <property type="match status" value="1"/>
</dbReference>
<dbReference type="InterPro" id="IPR002820">
    <property type="entry name" value="Mopterin_CF_biosynth-C_dom"/>
</dbReference>
<feature type="region of interest" description="Disordered" evidence="6">
    <location>
        <begin position="187"/>
        <end position="226"/>
    </location>
</feature>
<evidence type="ECO:0000313" key="9">
    <source>
        <dbReference type="EMBL" id="CAB4954748.1"/>
    </source>
</evidence>
<reference evidence="9" key="1">
    <citation type="submission" date="2020-05" db="EMBL/GenBank/DDBJ databases">
        <authorList>
            <person name="Chiriac C."/>
            <person name="Salcher M."/>
            <person name="Ghai R."/>
            <person name="Kavagutti S V."/>
        </authorList>
    </citation>
    <scope>NUCLEOTIDE SEQUENCE</scope>
</reference>
<dbReference type="InterPro" id="IPR047594">
    <property type="entry name" value="MoaC_bact/euk"/>
</dbReference>
<sequence>MAGSDARRAPRLLRMSDRGLTHLDPLGRARMVDVTPKEATHRRAIARGRVYMTPETTALVARGAVTKGDVLAVARVAGIQAAKRTSDLIPLCHPLLIGGVYVNFRIEDRYIEIEAQVETVDRTGVEMEALTACTVAALTVYDMCKSSDREMVIGDIALWEKTGGRHGAYRRDPLANMGADVLEGPFTGSGFDGGAGDPSSGGRGTTEFTGDFNDDFDDDFDPDSVA</sequence>
<keyword evidence="4" id="KW-0501">Molybdenum cofactor biosynthesis</keyword>
<organism evidence="9">
    <name type="scientific">freshwater metagenome</name>
    <dbReference type="NCBI Taxonomy" id="449393"/>
    <lineage>
        <taxon>unclassified sequences</taxon>
        <taxon>metagenomes</taxon>
        <taxon>ecological metagenomes</taxon>
    </lineage>
</organism>
<dbReference type="InterPro" id="IPR023045">
    <property type="entry name" value="MoaC"/>
</dbReference>
<evidence type="ECO:0000256" key="1">
    <source>
        <dbReference type="ARBA" id="ARBA00001637"/>
    </source>
</evidence>
<evidence type="ECO:0000256" key="6">
    <source>
        <dbReference type="SAM" id="MobiDB-lite"/>
    </source>
</evidence>
<comment type="pathway">
    <text evidence="2">Cofactor biosynthesis; molybdopterin biosynthesis.</text>
</comment>